<evidence type="ECO:0000256" key="1">
    <source>
        <dbReference type="SAM" id="MobiDB-lite"/>
    </source>
</evidence>
<feature type="compositionally biased region" description="Basic and acidic residues" evidence="1">
    <location>
        <begin position="98"/>
        <end position="107"/>
    </location>
</feature>
<dbReference type="RefSeq" id="XP_060123778.1">
    <property type="nucleotide sequence ID" value="XM_060267795.1"/>
</dbReference>
<dbReference type="EMBL" id="CP119965">
    <property type="protein sequence ID" value="WFD40881.1"/>
    <property type="molecule type" value="Genomic_DNA"/>
</dbReference>
<keyword evidence="3" id="KW-1185">Reference proteome</keyword>
<protein>
    <submittedName>
        <fullName evidence="2">Uncharacterized protein</fullName>
    </submittedName>
</protein>
<feature type="compositionally biased region" description="Acidic residues" evidence="1">
    <location>
        <begin position="200"/>
        <end position="220"/>
    </location>
</feature>
<feature type="compositionally biased region" description="Low complexity" evidence="1">
    <location>
        <begin position="146"/>
        <end position="161"/>
    </location>
</feature>
<dbReference type="GeneID" id="85227523"/>
<reference evidence="2" key="1">
    <citation type="submission" date="2023-03" db="EMBL/GenBank/DDBJ databases">
        <title>Mating type loci evolution in Malassezia.</title>
        <authorList>
            <person name="Coelho M.A."/>
        </authorList>
    </citation>
    <scope>NUCLEOTIDE SEQUENCE</scope>
    <source>
        <strain evidence="2">CBS 9431</strain>
    </source>
</reference>
<evidence type="ECO:0000313" key="3">
    <source>
        <dbReference type="Proteomes" id="UP001217754"/>
    </source>
</evidence>
<organism evidence="2 3">
    <name type="scientific">Malassezia japonica</name>
    <dbReference type="NCBI Taxonomy" id="223818"/>
    <lineage>
        <taxon>Eukaryota</taxon>
        <taxon>Fungi</taxon>
        <taxon>Dikarya</taxon>
        <taxon>Basidiomycota</taxon>
        <taxon>Ustilaginomycotina</taxon>
        <taxon>Malasseziomycetes</taxon>
        <taxon>Malasseziales</taxon>
        <taxon>Malasseziaceae</taxon>
        <taxon>Malassezia</taxon>
    </lineage>
</organism>
<sequence length="220" mass="23812">MKIGSDVFTSEPSPKKTPKKRGAKATPEPKRRPKKGARTDEEVVADEGHPGSGAEDQADVDQPEHVGGEAHDAEPTASAEPAPPHDSTPDEQNTTERNTAESMDHATQEAADQNEVAAMVHPPVQPAAPPPEDSERDARKRLFGKPLPSLLSHHSQTSTTSRIPGLKRTSRIPPLHANRQPPPPPKPRYVAPKPKKAETASDDEDAEPEPEIDYENEGFL</sequence>
<evidence type="ECO:0000313" key="2">
    <source>
        <dbReference type="EMBL" id="WFD40881.1"/>
    </source>
</evidence>
<feature type="compositionally biased region" description="Basic and acidic residues" evidence="1">
    <location>
        <begin position="62"/>
        <end position="74"/>
    </location>
</feature>
<accession>A0AAF0F138</accession>
<dbReference type="Proteomes" id="UP001217754">
    <property type="component" value="Chromosome 8"/>
</dbReference>
<proteinExistence type="predicted"/>
<name>A0AAF0F138_9BASI</name>
<dbReference type="AlphaFoldDB" id="A0AAF0F138"/>
<feature type="region of interest" description="Disordered" evidence="1">
    <location>
        <begin position="1"/>
        <end position="220"/>
    </location>
</feature>
<gene>
    <name evidence="2" type="ORF">MJAP1_003872</name>
</gene>
<feature type="compositionally biased region" description="Basic and acidic residues" evidence="1">
    <location>
        <begin position="37"/>
        <end position="49"/>
    </location>
</feature>